<dbReference type="GO" id="GO:0050145">
    <property type="term" value="F:nucleoside monophosphate kinase activity"/>
    <property type="evidence" value="ECO:0007669"/>
    <property type="project" value="UniProtKB-ARBA"/>
</dbReference>
<feature type="binding site" evidence="9">
    <location>
        <position position="176"/>
    </location>
    <ligand>
        <name>ATP</name>
        <dbReference type="ChEBI" id="CHEBI:30616"/>
    </ligand>
</feature>
<feature type="region of interest" description="LID" evidence="9">
    <location>
        <begin position="130"/>
        <end position="140"/>
    </location>
</feature>
<comment type="subunit">
    <text evidence="9">Monomer.</text>
</comment>
<comment type="function">
    <text evidence="9">Catalyzes the phosphorylation of pyrimidine nucleoside monophosphates at the expense of ATP. Plays an important role in de novo pyrimidine nucleotide biosynthesis. Has preference for UMP and CMP as phosphate acceptors.</text>
</comment>
<evidence type="ECO:0000256" key="9">
    <source>
        <dbReference type="HAMAP-Rule" id="MF_03172"/>
    </source>
</evidence>
<comment type="catalytic activity">
    <reaction evidence="9">
        <text>dCMP + ATP = dCDP + ADP</text>
        <dbReference type="Rhea" id="RHEA:25094"/>
        <dbReference type="ChEBI" id="CHEBI:30616"/>
        <dbReference type="ChEBI" id="CHEBI:57566"/>
        <dbReference type="ChEBI" id="CHEBI:58593"/>
        <dbReference type="ChEBI" id="CHEBI:456216"/>
        <dbReference type="EC" id="2.7.4.14"/>
    </reaction>
</comment>
<comment type="domain">
    <text evidence="9">Consists of three domains, a large central CORE domain and two small peripheral domains, NMPbind and LID, which undergo movements during catalysis. The LID domain closes over the site of phosphoryl transfer upon ATP binding. Assembling and dissambling the active center during each catalytic cycle provides an effective means to prevent ATP hydrolysis.</text>
</comment>
<feature type="binding site" evidence="9">
    <location>
        <begin position="90"/>
        <end position="93"/>
    </location>
    <ligand>
        <name>a ribonucleoside 5'-phosphate</name>
        <dbReference type="ChEBI" id="CHEBI:58043"/>
    </ligand>
</feature>
<comment type="caution">
    <text evidence="10">The sequence shown here is derived from an EMBL/GenBank/DDBJ whole genome shotgun (WGS) entry which is preliminary data.</text>
</comment>
<keyword evidence="11" id="KW-1185">Reference proteome</keyword>
<dbReference type="InterPro" id="IPR033690">
    <property type="entry name" value="Adenylat_kinase_CS"/>
</dbReference>
<feature type="binding site" evidence="9">
    <location>
        <begin position="16"/>
        <end position="21"/>
    </location>
    <ligand>
        <name>ATP</name>
        <dbReference type="ChEBI" id="CHEBI:30616"/>
    </ligand>
</feature>
<dbReference type="FunFam" id="3.40.50.300:FF:000315">
    <property type="entry name" value="Adenylate kinase 1"/>
    <property type="match status" value="1"/>
</dbReference>
<reference evidence="10" key="1">
    <citation type="submission" date="2021-10" db="EMBL/GenBank/DDBJ databases">
        <title>Tropical sea cucumber genome reveals ecological adaptation and Cuvierian tubules defense mechanism.</title>
        <authorList>
            <person name="Chen T."/>
        </authorList>
    </citation>
    <scope>NUCLEOTIDE SEQUENCE</scope>
    <source>
        <strain evidence="10">Nanhai2018</strain>
        <tissue evidence="10">Muscle</tissue>
    </source>
</reference>
<feature type="binding site" evidence="9">
    <location>
        <position position="131"/>
    </location>
    <ligand>
        <name>ATP</name>
        <dbReference type="ChEBI" id="CHEBI:30616"/>
    </ligand>
</feature>
<name>A0A9Q1C868_HOLLE</name>
<comment type="catalytic activity">
    <reaction evidence="8 9">
        <text>UMP + ATP = UDP + ADP</text>
        <dbReference type="Rhea" id="RHEA:24400"/>
        <dbReference type="ChEBI" id="CHEBI:30616"/>
        <dbReference type="ChEBI" id="CHEBI:57865"/>
        <dbReference type="ChEBI" id="CHEBI:58223"/>
        <dbReference type="ChEBI" id="CHEBI:456216"/>
        <dbReference type="EC" id="2.7.4.14"/>
    </reaction>
</comment>
<feature type="binding site" evidence="9">
    <location>
        <position position="97"/>
    </location>
    <ligand>
        <name>CMP</name>
        <dbReference type="ChEBI" id="CHEBI:60377"/>
    </ligand>
</feature>
<organism evidence="10 11">
    <name type="scientific">Holothuria leucospilota</name>
    <name type="common">Black long sea cucumber</name>
    <name type="synonym">Mertensiothuria leucospilota</name>
    <dbReference type="NCBI Taxonomy" id="206669"/>
    <lineage>
        <taxon>Eukaryota</taxon>
        <taxon>Metazoa</taxon>
        <taxon>Echinodermata</taxon>
        <taxon>Eleutherozoa</taxon>
        <taxon>Echinozoa</taxon>
        <taxon>Holothuroidea</taxon>
        <taxon>Aspidochirotacea</taxon>
        <taxon>Aspidochirotida</taxon>
        <taxon>Holothuriidae</taxon>
        <taxon>Holothuria</taxon>
    </lineage>
</organism>
<dbReference type="PROSITE" id="PS00113">
    <property type="entry name" value="ADENYLATE_KINASE"/>
    <property type="match status" value="1"/>
</dbReference>
<dbReference type="HAMAP" id="MF_00235">
    <property type="entry name" value="Adenylate_kinase_Adk"/>
    <property type="match status" value="1"/>
</dbReference>
<evidence type="ECO:0000313" key="10">
    <source>
        <dbReference type="EMBL" id="KAJ8039998.1"/>
    </source>
</evidence>
<dbReference type="SUPFAM" id="SSF52540">
    <property type="entry name" value="P-loop containing nucleoside triphosphate hydrolases"/>
    <property type="match status" value="1"/>
</dbReference>
<sequence>MGDNKPSLIFVLGSPGSGKGTQCQKIKQHFGFEALSAGDLLVQERQSGSKDGDLIEHCIVEGKIVPSEITVRLIDNAMKKSSSQKFVVDGYPRNEDNLTGWERLMGSKVNLKFVLFFECPQEVCLNRILKRGENSGRSDDNKTSLVKRFETYKVSTKPIIEHYRKQNLVKTIDGDADPEEVFERVKELFEKEGIS</sequence>
<dbReference type="InterPro" id="IPR006266">
    <property type="entry name" value="UMP_CMP_kinase"/>
</dbReference>
<keyword evidence="6 9" id="KW-0665">Pyrimidine biosynthesis</keyword>
<dbReference type="GO" id="GO:0006207">
    <property type="term" value="P:'de novo' pyrimidine nucleobase biosynthetic process"/>
    <property type="evidence" value="ECO:0007669"/>
    <property type="project" value="InterPro"/>
</dbReference>
<proteinExistence type="inferred from homology"/>
<comment type="catalytic activity">
    <reaction evidence="9">
        <text>CMP + ATP = CDP + ADP</text>
        <dbReference type="Rhea" id="RHEA:11600"/>
        <dbReference type="ChEBI" id="CHEBI:30616"/>
        <dbReference type="ChEBI" id="CHEBI:58069"/>
        <dbReference type="ChEBI" id="CHEBI:60377"/>
        <dbReference type="ChEBI" id="CHEBI:456216"/>
        <dbReference type="EC" id="2.7.4.14"/>
    </reaction>
</comment>
<evidence type="ECO:0000256" key="8">
    <source>
        <dbReference type="ARBA" id="ARBA00048116"/>
    </source>
</evidence>
<keyword evidence="4 9" id="KW-0418">Kinase</keyword>
<dbReference type="PANTHER" id="PTHR23359">
    <property type="entry name" value="NUCLEOTIDE KINASE"/>
    <property type="match status" value="1"/>
</dbReference>
<protein>
    <recommendedName>
        <fullName evidence="9">UMP-CMP kinase</fullName>
        <ecNumber evidence="9">2.7.4.14</ecNumber>
    </recommendedName>
    <alternativeName>
        <fullName evidence="9">Deoxycytidylate kinase</fullName>
        <shortName evidence="9">CK</shortName>
        <shortName evidence="9">dCMP kinase</shortName>
    </alternativeName>
    <alternativeName>
        <fullName evidence="9">Uridine monophosphate/cytidine monophosphate kinase</fullName>
        <shortName evidence="9">UMP/CMP kinase</shortName>
        <shortName evidence="9">UMP/CMPK</shortName>
    </alternativeName>
</protein>
<dbReference type="InterPro" id="IPR000850">
    <property type="entry name" value="Adenylat/UMP-CMP_kin"/>
</dbReference>
<evidence type="ECO:0000256" key="1">
    <source>
        <dbReference type="ARBA" id="ARBA00022490"/>
    </source>
</evidence>
<dbReference type="EC" id="2.7.4.14" evidence="9"/>
<comment type="subcellular location">
    <subcellularLocation>
        <location evidence="9">Cytoplasm</location>
    </subcellularLocation>
    <subcellularLocation>
        <location evidence="9">Nucleus</location>
    </subcellularLocation>
</comment>
<accession>A0A9Q1C868</accession>
<keyword evidence="7 9" id="KW-0539">Nucleus</keyword>
<keyword evidence="3 9" id="KW-0547">Nucleotide-binding</keyword>
<feature type="binding site" evidence="9">
    <location>
        <begin position="63"/>
        <end position="65"/>
    </location>
    <ligand>
        <name>a ribonucleoside 5'-phosphate</name>
        <dbReference type="ChEBI" id="CHEBI:58043"/>
    </ligand>
</feature>
<gene>
    <name evidence="10" type="ORF">HOLleu_14179</name>
</gene>
<evidence type="ECO:0000256" key="5">
    <source>
        <dbReference type="ARBA" id="ARBA00022840"/>
    </source>
</evidence>
<comment type="similarity">
    <text evidence="9">Belongs to the adenylate kinase family. UMP-CMP kinase subfamily.</text>
</comment>
<dbReference type="EMBL" id="JAIZAY010000006">
    <property type="protein sequence ID" value="KAJ8039998.1"/>
    <property type="molecule type" value="Genomic_DNA"/>
</dbReference>
<dbReference type="CDD" id="cd01428">
    <property type="entry name" value="ADK"/>
    <property type="match status" value="1"/>
</dbReference>
<dbReference type="GO" id="GO:0005524">
    <property type="term" value="F:ATP binding"/>
    <property type="evidence" value="ECO:0007669"/>
    <property type="project" value="UniProtKB-KW"/>
</dbReference>
<dbReference type="Pfam" id="PF00406">
    <property type="entry name" value="ADK"/>
    <property type="match status" value="1"/>
</dbReference>
<dbReference type="GO" id="GO:0006221">
    <property type="term" value="P:pyrimidine nucleotide biosynthetic process"/>
    <property type="evidence" value="ECO:0007669"/>
    <property type="project" value="UniProtKB-UniRule"/>
</dbReference>
<dbReference type="Proteomes" id="UP001152320">
    <property type="component" value="Chromosome 6"/>
</dbReference>
<evidence type="ECO:0000256" key="4">
    <source>
        <dbReference type="ARBA" id="ARBA00022777"/>
    </source>
</evidence>
<keyword evidence="1 9" id="KW-0963">Cytoplasm</keyword>
<evidence type="ECO:0000256" key="6">
    <source>
        <dbReference type="ARBA" id="ARBA00022975"/>
    </source>
</evidence>
<dbReference type="GO" id="GO:0005737">
    <property type="term" value="C:cytoplasm"/>
    <property type="evidence" value="ECO:0007669"/>
    <property type="project" value="UniProtKB-SubCell"/>
</dbReference>
<feature type="binding site" evidence="9">
    <location>
        <position position="148"/>
    </location>
    <ligand>
        <name>a ribonucleoside 5'-phosphate</name>
        <dbReference type="ChEBI" id="CHEBI:58043"/>
    </ligand>
</feature>
<evidence type="ECO:0000313" key="11">
    <source>
        <dbReference type="Proteomes" id="UP001152320"/>
    </source>
</evidence>
<evidence type="ECO:0000256" key="7">
    <source>
        <dbReference type="ARBA" id="ARBA00023242"/>
    </source>
</evidence>
<feature type="binding site" evidence="9">
    <location>
        <position position="137"/>
    </location>
    <ligand>
        <name>a ribonucleoside 5'-phosphate</name>
        <dbReference type="ChEBI" id="CHEBI:58043"/>
    </ligand>
</feature>
<evidence type="ECO:0000256" key="3">
    <source>
        <dbReference type="ARBA" id="ARBA00022741"/>
    </source>
</evidence>
<dbReference type="InterPro" id="IPR027417">
    <property type="entry name" value="P-loop_NTPase"/>
</dbReference>
<evidence type="ECO:0000256" key="2">
    <source>
        <dbReference type="ARBA" id="ARBA00022679"/>
    </source>
</evidence>
<dbReference type="AlphaFoldDB" id="A0A9Q1C868"/>
<comment type="caution">
    <text evidence="9">Lacks conserved residue(s) required for the propagation of feature annotation.</text>
</comment>
<keyword evidence="5 9" id="KW-0067">ATP-binding</keyword>
<comment type="cofactor">
    <cofactor evidence="9">
        <name>Mg(2+)</name>
        <dbReference type="ChEBI" id="CHEBI:18420"/>
    </cofactor>
    <text evidence="9">Binds 1 Mg(2+) ion per monomer.</text>
</comment>
<dbReference type="PRINTS" id="PR00094">
    <property type="entry name" value="ADENYLTKNASE"/>
</dbReference>
<dbReference type="GO" id="GO:0005634">
    <property type="term" value="C:nucleus"/>
    <property type="evidence" value="ECO:0007669"/>
    <property type="project" value="UniProtKB-SubCell"/>
</dbReference>
<dbReference type="Gene3D" id="3.40.50.300">
    <property type="entry name" value="P-loop containing nucleotide triphosphate hydrolases"/>
    <property type="match status" value="1"/>
</dbReference>
<dbReference type="NCBIfam" id="TIGR01359">
    <property type="entry name" value="UMP_CMP_kin_fam"/>
    <property type="match status" value="1"/>
</dbReference>
<dbReference type="OrthoDB" id="442176at2759"/>
<keyword evidence="2 9" id="KW-0808">Transferase</keyword>
<dbReference type="HAMAP" id="MF_03172">
    <property type="entry name" value="Adenylate_kinase_UMP_CMP_kin"/>
    <property type="match status" value="1"/>
</dbReference>